<evidence type="ECO:0000313" key="3">
    <source>
        <dbReference type="Proteomes" id="UP000256708"/>
    </source>
</evidence>
<dbReference type="EMBL" id="QRGR01000007">
    <property type="protein sequence ID" value="RDV15774.1"/>
    <property type="molecule type" value="Genomic_DNA"/>
</dbReference>
<feature type="chain" id="PRO_5017725500" description="Outer membrane protein beta-barrel domain-containing protein" evidence="1">
    <location>
        <begin position="27"/>
        <end position="195"/>
    </location>
</feature>
<dbReference type="OrthoDB" id="851014at2"/>
<dbReference type="RefSeq" id="WP_115564846.1">
    <property type="nucleotide sequence ID" value="NZ_QRGR01000007.1"/>
</dbReference>
<keyword evidence="3" id="KW-1185">Reference proteome</keyword>
<feature type="signal peptide" evidence="1">
    <location>
        <begin position="1"/>
        <end position="26"/>
    </location>
</feature>
<gene>
    <name evidence="2" type="ORF">DXT99_07135</name>
</gene>
<sequence>MIKTFTRAAFLLAFILFQLTSLSASAQGVFANKDPGSLRASVSYVYLSDFDSQGLMFSNRLHHYLGERFGIGVNVGMLSGSRYDKTSEIYTIKSTYYMGGFELNYDLLQNETLVFRIGGGMTGRHRSEINTDPEDIGTVDGSVVHIRTADVGVTGFIENDFGVFRNGVAGGRIEYLYYTKGSPVLAVGLHMGFTF</sequence>
<accession>A0A3D8LES7</accession>
<organism evidence="2 3">
    <name type="scientific">Pontibacter diazotrophicus</name>
    <dbReference type="NCBI Taxonomy" id="1400979"/>
    <lineage>
        <taxon>Bacteria</taxon>
        <taxon>Pseudomonadati</taxon>
        <taxon>Bacteroidota</taxon>
        <taxon>Cytophagia</taxon>
        <taxon>Cytophagales</taxon>
        <taxon>Hymenobacteraceae</taxon>
        <taxon>Pontibacter</taxon>
    </lineage>
</organism>
<name>A0A3D8LES7_9BACT</name>
<evidence type="ECO:0008006" key="4">
    <source>
        <dbReference type="Google" id="ProtNLM"/>
    </source>
</evidence>
<dbReference type="AlphaFoldDB" id="A0A3D8LES7"/>
<keyword evidence="1" id="KW-0732">Signal</keyword>
<comment type="caution">
    <text evidence="2">The sequence shown here is derived from an EMBL/GenBank/DDBJ whole genome shotgun (WGS) entry which is preliminary data.</text>
</comment>
<proteinExistence type="predicted"/>
<dbReference type="Proteomes" id="UP000256708">
    <property type="component" value="Unassembled WGS sequence"/>
</dbReference>
<reference evidence="3" key="1">
    <citation type="submission" date="2018-08" db="EMBL/GenBank/DDBJ databases">
        <authorList>
            <person name="Liu Z.-W."/>
            <person name="Du Z.-J."/>
        </authorList>
    </citation>
    <scope>NUCLEOTIDE SEQUENCE [LARGE SCALE GENOMIC DNA]</scope>
    <source>
        <strain evidence="3">H4X</strain>
    </source>
</reference>
<protein>
    <recommendedName>
        <fullName evidence="4">Outer membrane protein beta-barrel domain-containing protein</fullName>
    </recommendedName>
</protein>
<evidence type="ECO:0000313" key="2">
    <source>
        <dbReference type="EMBL" id="RDV15774.1"/>
    </source>
</evidence>
<evidence type="ECO:0000256" key="1">
    <source>
        <dbReference type="SAM" id="SignalP"/>
    </source>
</evidence>